<evidence type="ECO:0000313" key="1">
    <source>
        <dbReference type="EMBL" id="SDC31064.1"/>
    </source>
</evidence>
<dbReference type="RefSeq" id="WP_090660172.1">
    <property type="nucleotide sequence ID" value="NZ_FMZX01000001.1"/>
</dbReference>
<protein>
    <recommendedName>
        <fullName evidence="3">Caspase domain-containing protein</fullName>
    </recommendedName>
</protein>
<dbReference type="AlphaFoldDB" id="A0A1G6KJC4"/>
<dbReference type="Proteomes" id="UP000198925">
    <property type="component" value="Unassembled WGS sequence"/>
</dbReference>
<evidence type="ECO:0008006" key="3">
    <source>
        <dbReference type="Google" id="ProtNLM"/>
    </source>
</evidence>
<reference evidence="1 2" key="1">
    <citation type="submission" date="2016-10" db="EMBL/GenBank/DDBJ databases">
        <authorList>
            <person name="de Groot N.N."/>
        </authorList>
    </citation>
    <scope>NUCLEOTIDE SEQUENCE [LARGE SCALE GENOMIC DNA]</scope>
    <source>
        <strain evidence="1 2">CPCC 100156</strain>
    </source>
</reference>
<keyword evidence="2" id="KW-1185">Reference proteome</keyword>
<dbReference type="EMBL" id="FMZX01000001">
    <property type="protein sequence ID" value="SDC31064.1"/>
    <property type="molecule type" value="Genomic_DNA"/>
</dbReference>
<organism evidence="1 2">
    <name type="scientific">Belnapia rosea</name>
    <dbReference type="NCBI Taxonomy" id="938405"/>
    <lineage>
        <taxon>Bacteria</taxon>
        <taxon>Pseudomonadati</taxon>
        <taxon>Pseudomonadota</taxon>
        <taxon>Alphaproteobacteria</taxon>
        <taxon>Acetobacterales</taxon>
        <taxon>Roseomonadaceae</taxon>
        <taxon>Belnapia</taxon>
    </lineage>
</organism>
<sequence>MESPQRSFVFYPMHNQAPDIHNPQGNDATGAFQPGAAMYEKYYKKLGCDVTMYKFDNHLPADQRRAQILNALCIGAGGGWYDAIVYFGHGYKDGMPSAGFGLKSIDQLTNAVWACGQYSVKVVLYACSCAVDGGYAWRISEAMKPWAQEGYGVYGHLSAGHAFMNPQVRQYPNGGAVTGIKTAPAGKIPAWCKALGDPKSTLWMRFPFMTAEEIEAEL</sequence>
<accession>A0A1G6KJC4</accession>
<dbReference type="STRING" id="938405.SAMN02927895_00730"/>
<proteinExistence type="predicted"/>
<name>A0A1G6KJC4_9PROT</name>
<evidence type="ECO:0000313" key="2">
    <source>
        <dbReference type="Proteomes" id="UP000198925"/>
    </source>
</evidence>
<gene>
    <name evidence="1" type="ORF">SAMN04487779_1001540</name>
</gene>